<proteinExistence type="predicted"/>
<accession>A0A4U6XHT7</accession>
<dbReference type="CDD" id="cd18090">
    <property type="entry name" value="Arginine_MT_Sfm1"/>
    <property type="match status" value="1"/>
</dbReference>
<evidence type="ECO:0000313" key="2">
    <source>
        <dbReference type="Proteomes" id="UP000310108"/>
    </source>
</evidence>
<dbReference type="GO" id="GO:0032259">
    <property type="term" value="P:methylation"/>
    <property type="evidence" value="ECO:0007669"/>
    <property type="project" value="UniProtKB-KW"/>
</dbReference>
<gene>
    <name evidence="1" type="primary">SFM1</name>
    <name evidence="1" type="ORF">CTA1_2572</name>
</gene>
<comment type="caution">
    <text evidence="1">The sequence shown here is derived from an EMBL/GenBank/DDBJ whole genome shotgun (WGS) entry which is preliminary data.</text>
</comment>
<dbReference type="AlphaFoldDB" id="A0A4U6XHT7"/>
<keyword evidence="1" id="KW-0489">Methyltransferase</keyword>
<organism evidence="1 2">
    <name type="scientific">Colletotrichum tanaceti</name>
    <dbReference type="NCBI Taxonomy" id="1306861"/>
    <lineage>
        <taxon>Eukaryota</taxon>
        <taxon>Fungi</taxon>
        <taxon>Dikarya</taxon>
        <taxon>Ascomycota</taxon>
        <taxon>Pezizomycotina</taxon>
        <taxon>Sordariomycetes</taxon>
        <taxon>Hypocreomycetidae</taxon>
        <taxon>Glomerellales</taxon>
        <taxon>Glomerellaceae</taxon>
        <taxon>Colletotrichum</taxon>
        <taxon>Colletotrichum destructivum species complex</taxon>
    </lineage>
</organism>
<protein>
    <submittedName>
        <fullName evidence="1">Protein arginine N-methyltransferase SFM1</fullName>
    </submittedName>
</protein>
<dbReference type="PANTHER" id="PTHR35517:SF1">
    <property type="entry name" value="PROTEIN ARGININE N-METHYLTRANSFERASE SFM1"/>
    <property type="match status" value="1"/>
</dbReference>
<dbReference type="PANTHER" id="PTHR35517">
    <property type="entry name" value="PROTEIN ARGININE N-METHYLTRANSFERASE SFM1"/>
    <property type="match status" value="1"/>
</dbReference>
<keyword evidence="1" id="KW-0808">Transferase</keyword>
<sequence>MCMRLRPQLEPTAWEEACSSPSDIQQRAGYARLKPISRPTPRAHRICSPTIHWTLLQRREAYLGSRMTSASNMPGKTYIVEHLDPELGPWSELEYIAIAKETHAAAGTFLLSSLPASFVAPDKLKQVPAFKAESRGVEELYAHDKSRVCLLDPAAASDLSPEDGEKFDAFLFGGILDRTSELRKKGFQGRRLGPTQMTTDTAVRVTRIVVEENTPLDKIPYVTYPELKFSEHESTEMPFKYVTDKDGQPIMPEGMVDLIKKDADKAIDDLF</sequence>
<dbReference type="GO" id="GO:0035241">
    <property type="term" value="F:protein-arginine omega-N monomethyltransferase activity"/>
    <property type="evidence" value="ECO:0007669"/>
    <property type="project" value="TreeGrafter"/>
</dbReference>
<keyword evidence="2" id="KW-1185">Reference proteome</keyword>
<dbReference type="Proteomes" id="UP000310108">
    <property type="component" value="Unassembled WGS sequence"/>
</dbReference>
<evidence type="ECO:0000313" key="1">
    <source>
        <dbReference type="EMBL" id="TKW55395.1"/>
    </source>
</evidence>
<reference evidence="1 2" key="1">
    <citation type="journal article" date="2019" name="PLoS ONE">
        <title>Comparative genome analysis indicates high evolutionary potential of pathogenicity genes in Colletotrichum tanaceti.</title>
        <authorList>
            <person name="Lelwala R.V."/>
            <person name="Korhonen P.K."/>
            <person name="Young N.D."/>
            <person name="Scott J.B."/>
            <person name="Ades P.A."/>
            <person name="Gasser R.B."/>
            <person name="Taylor P.W.J."/>
        </authorList>
    </citation>
    <scope>NUCLEOTIDE SEQUENCE [LARGE SCALE GENOMIC DNA]</scope>
    <source>
        <strain evidence="1">BRIP57314</strain>
    </source>
</reference>
<dbReference type="Pfam" id="PF04252">
    <property type="entry name" value="SFM1-like"/>
    <property type="match status" value="1"/>
</dbReference>
<dbReference type="EMBL" id="PJEX01000100">
    <property type="protein sequence ID" value="TKW55395.1"/>
    <property type="molecule type" value="Genomic_DNA"/>
</dbReference>
<dbReference type="STRING" id="1306861.A0A4U6XHT7"/>
<name>A0A4U6XHT7_9PEZI</name>
<dbReference type="InterPro" id="IPR007364">
    <property type="entry name" value="SFM1-like"/>
</dbReference>